<protein>
    <submittedName>
        <fullName evidence="2">DUF3889 domain-containing protein</fullName>
    </submittedName>
</protein>
<dbReference type="Proteomes" id="UP001596620">
    <property type="component" value="Unassembled WGS sequence"/>
</dbReference>
<dbReference type="InterPro" id="IPR024987">
    <property type="entry name" value="DUF3889"/>
</dbReference>
<gene>
    <name evidence="2" type="ORF">ACFQU8_12130</name>
</gene>
<name>A0ABW2UVH2_9BACI</name>
<keyword evidence="1" id="KW-0732">Signal</keyword>
<keyword evidence="3" id="KW-1185">Reference proteome</keyword>
<dbReference type="Pfam" id="PF13028">
    <property type="entry name" value="DUF3889"/>
    <property type="match status" value="1"/>
</dbReference>
<proteinExistence type="predicted"/>
<dbReference type="Gene3D" id="3.10.450.390">
    <property type="entry name" value="Protein of unknown function DUF3889"/>
    <property type="match status" value="1"/>
</dbReference>
<feature type="chain" id="PRO_5045614858" evidence="1">
    <location>
        <begin position="24"/>
        <end position="113"/>
    </location>
</feature>
<accession>A0ABW2UVH2</accession>
<evidence type="ECO:0000256" key="1">
    <source>
        <dbReference type="SAM" id="SignalP"/>
    </source>
</evidence>
<organism evidence="2 3">
    <name type="scientific">Lentibacillus kimchii</name>
    <dbReference type="NCBI Taxonomy" id="1542911"/>
    <lineage>
        <taxon>Bacteria</taxon>
        <taxon>Bacillati</taxon>
        <taxon>Bacillota</taxon>
        <taxon>Bacilli</taxon>
        <taxon>Bacillales</taxon>
        <taxon>Bacillaceae</taxon>
        <taxon>Lentibacillus</taxon>
    </lineage>
</organism>
<evidence type="ECO:0000313" key="3">
    <source>
        <dbReference type="Proteomes" id="UP001596620"/>
    </source>
</evidence>
<evidence type="ECO:0000313" key="2">
    <source>
        <dbReference type="EMBL" id="MFC7747937.1"/>
    </source>
</evidence>
<comment type="caution">
    <text evidence="2">The sequence shown here is derived from an EMBL/GenBank/DDBJ whole genome shotgun (WGS) entry which is preliminary data.</text>
</comment>
<sequence length="113" mass="13039">MPRFAIMLMSVLVLLTISPGIEADGTITQQLQQDNPSYAKWGQLAMEKTSSRYPDADIIDYLHRGREEQGNEITEKFKLWLQEDDREFGVFITIVFDSDTEKVHAITFEETTH</sequence>
<dbReference type="EMBL" id="JBHTGR010000056">
    <property type="protein sequence ID" value="MFC7747937.1"/>
    <property type="molecule type" value="Genomic_DNA"/>
</dbReference>
<feature type="signal peptide" evidence="1">
    <location>
        <begin position="1"/>
        <end position="23"/>
    </location>
</feature>
<reference evidence="3" key="1">
    <citation type="journal article" date="2019" name="Int. J. Syst. Evol. Microbiol.">
        <title>The Global Catalogue of Microorganisms (GCM) 10K type strain sequencing project: providing services to taxonomists for standard genome sequencing and annotation.</title>
        <authorList>
            <consortium name="The Broad Institute Genomics Platform"/>
            <consortium name="The Broad Institute Genome Sequencing Center for Infectious Disease"/>
            <person name="Wu L."/>
            <person name="Ma J."/>
        </authorList>
    </citation>
    <scope>NUCLEOTIDE SEQUENCE [LARGE SCALE GENOMIC DNA]</scope>
    <source>
        <strain evidence="3">JCM 30234</strain>
    </source>
</reference>